<keyword evidence="5 6" id="KW-0472">Membrane</keyword>
<feature type="transmembrane region" description="Helical" evidence="6">
    <location>
        <begin position="12"/>
        <end position="34"/>
    </location>
</feature>
<feature type="transmembrane region" description="Helical" evidence="6">
    <location>
        <begin position="467"/>
        <end position="486"/>
    </location>
</feature>
<sequence length="514" mass="59189">MSSIKKLAGQTIWYGVSSIAARFLFYLLTPYLTLKLSVDGYGDMSILYAAIPFLNVIFTYGIETAFFRFATKDEYKKDIYSTATISVICSTFFLTALLIISRSATAHFLRLDNHPEFITCSALIIAFDTLATLPLAKLRLDQRPRKYAMIMICKIVLQILVIYFLISVCPKLAKQNPNGFIAAFYDPNYGVGYIIIANLCASVFAFLLLYKEFSAFEWKFNKKVWTTIIIYSMPLLIAGFGGMINETFDRIMLSWLAPVKTITEAKDQVAIYSACYKLSILITLFIQAFRMGAEPFFFKQSEGQNPQKVYARVMKFFVITITTMFLVVSLYIDIWKYFLSTDPQKLKIYWTGLKVVPILLLANMFLGIYYNLSIWYKLTHKTIAGAYITLIGAAVTLIINYFFIPYFGYMACAWATFLCYGTMMVISFLWGQRDYRIPYAWKKLCAYIIIVVLIYLLHKLIKHVFPGFWIGIITATVFILLYLIFISKVEWREVNRLPVIGKLFKPPDRLLSKE</sequence>
<feature type="transmembrane region" description="Helical" evidence="6">
    <location>
        <begin position="147"/>
        <end position="168"/>
    </location>
</feature>
<dbReference type="RefSeq" id="WP_123120227.1">
    <property type="nucleotide sequence ID" value="NZ_RJJR01000005.1"/>
</dbReference>
<evidence type="ECO:0000313" key="8">
    <source>
        <dbReference type="Proteomes" id="UP000267223"/>
    </source>
</evidence>
<evidence type="ECO:0000256" key="3">
    <source>
        <dbReference type="ARBA" id="ARBA00022692"/>
    </source>
</evidence>
<keyword evidence="4 6" id="KW-1133">Transmembrane helix</keyword>
<evidence type="ECO:0000313" key="7">
    <source>
        <dbReference type="EMBL" id="RNI37386.1"/>
    </source>
</evidence>
<evidence type="ECO:0000256" key="1">
    <source>
        <dbReference type="ARBA" id="ARBA00004651"/>
    </source>
</evidence>
<keyword evidence="2" id="KW-1003">Cell membrane</keyword>
<organism evidence="7 8">
    <name type="scientific">Hanamia caeni</name>
    <dbReference type="NCBI Taxonomy" id="2294116"/>
    <lineage>
        <taxon>Bacteria</taxon>
        <taxon>Pseudomonadati</taxon>
        <taxon>Bacteroidota</taxon>
        <taxon>Chitinophagia</taxon>
        <taxon>Chitinophagales</taxon>
        <taxon>Chitinophagaceae</taxon>
        <taxon>Hanamia</taxon>
    </lineage>
</organism>
<keyword evidence="3 6" id="KW-0812">Transmembrane</keyword>
<feature type="transmembrane region" description="Helical" evidence="6">
    <location>
        <begin position="413"/>
        <end position="432"/>
    </location>
</feature>
<accession>A0A3M9NHW1</accession>
<evidence type="ECO:0000256" key="5">
    <source>
        <dbReference type="ARBA" id="ARBA00023136"/>
    </source>
</evidence>
<reference evidence="7 8" key="1">
    <citation type="submission" date="2018-11" db="EMBL/GenBank/DDBJ databases">
        <title>Draft genome sequence of Ferruginibacter sp. BO-59.</title>
        <authorList>
            <person name="Im W.T."/>
        </authorList>
    </citation>
    <scope>NUCLEOTIDE SEQUENCE [LARGE SCALE GENOMIC DNA]</scope>
    <source>
        <strain evidence="7 8">BO-59</strain>
    </source>
</reference>
<feature type="transmembrane region" description="Helical" evidence="6">
    <location>
        <begin position="188"/>
        <end position="210"/>
    </location>
</feature>
<dbReference type="AlphaFoldDB" id="A0A3M9NHW1"/>
<gene>
    <name evidence="7" type="ORF">EFY79_08285</name>
</gene>
<dbReference type="Pfam" id="PF01943">
    <property type="entry name" value="Polysacc_synt"/>
    <property type="match status" value="1"/>
</dbReference>
<dbReference type="PANTHER" id="PTHR30250:SF11">
    <property type="entry name" value="O-ANTIGEN TRANSPORTER-RELATED"/>
    <property type="match status" value="1"/>
</dbReference>
<dbReference type="EMBL" id="RJJR01000005">
    <property type="protein sequence ID" value="RNI37386.1"/>
    <property type="molecule type" value="Genomic_DNA"/>
</dbReference>
<feature type="transmembrane region" description="Helical" evidence="6">
    <location>
        <begin position="222"/>
        <end position="244"/>
    </location>
</feature>
<dbReference type="OrthoDB" id="9814608at2"/>
<dbReference type="InterPro" id="IPR002797">
    <property type="entry name" value="Polysacc_synth"/>
</dbReference>
<feature type="transmembrane region" description="Helical" evidence="6">
    <location>
        <begin position="116"/>
        <end position="135"/>
    </location>
</feature>
<feature type="transmembrane region" description="Helical" evidence="6">
    <location>
        <begin position="79"/>
        <end position="104"/>
    </location>
</feature>
<evidence type="ECO:0000256" key="2">
    <source>
        <dbReference type="ARBA" id="ARBA00022475"/>
    </source>
</evidence>
<comment type="subcellular location">
    <subcellularLocation>
        <location evidence="1">Cell membrane</location>
        <topology evidence="1">Multi-pass membrane protein</topology>
    </subcellularLocation>
</comment>
<proteinExistence type="predicted"/>
<evidence type="ECO:0000256" key="4">
    <source>
        <dbReference type="ARBA" id="ARBA00022989"/>
    </source>
</evidence>
<dbReference type="InterPro" id="IPR050833">
    <property type="entry name" value="Poly_Biosynth_Transport"/>
</dbReference>
<dbReference type="Proteomes" id="UP000267223">
    <property type="component" value="Unassembled WGS sequence"/>
</dbReference>
<protein>
    <submittedName>
        <fullName evidence="7">Polysaccharide biosynthesis protein</fullName>
    </submittedName>
</protein>
<comment type="caution">
    <text evidence="7">The sequence shown here is derived from an EMBL/GenBank/DDBJ whole genome shotgun (WGS) entry which is preliminary data.</text>
</comment>
<keyword evidence="8" id="KW-1185">Reference proteome</keyword>
<feature type="transmembrane region" description="Helical" evidence="6">
    <location>
        <begin position="269"/>
        <end position="289"/>
    </location>
</feature>
<feature type="transmembrane region" description="Helical" evidence="6">
    <location>
        <begin position="384"/>
        <end position="407"/>
    </location>
</feature>
<evidence type="ECO:0000256" key="6">
    <source>
        <dbReference type="SAM" id="Phobius"/>
    </source>
</evidence>
<feature type="transmembrane region" description="Helical" evidence="6">
    <location>
        <begin position="46"/>
        <end position="67"/>
    </location>
</feature>
<feature type="transmembrane region" description="Helical" evidence="6">
    <location>
        <begin position="309"/>
        <end position="332"/>
    </location>
</feature>
<dbReference type="GO" id="GO:0005886">
    <property type="term" value="C:plasma membrane"/>
    <property type="evidence" value="ECO:0007669"/>
    <property type="project" value="UniProtKB-SubCell"/>
</dbReference>
<dbReference type="PANTHER" id="PTHR30250">
    <property type="entry name" value="PST FAMILY PREDICTED COLANIC ACID TRANSPORTER"/>
    <property type="match status" value="1"/>
</dbReference>
<feature type="transmembrane region" description="Helical" evidence="6">
    <location>
        <begin position="444"/>
        <end position="461"/>
    </location>
</feature>
<feature type="transmembrane region" description="Helical" evidence="6">
    <location>
        <begin position="352"/>
        <end position="372"/>
    </location>
</feature>
<name>A0A3M9NHW1_9BACT</name>